<feature type="coiled-coil region" evidence="13">
    <location>
        <begin position="685"/>
        <end position="723"/>
    </location>
</feature>
<keyword evidence="6" id="KW-0378">Hydrolase</keyword>
<gene>
    <name evidence="19" type="ORF">Dda_2119</name>
</gene>
<keyword evidence="10" id="KW-0539">Nucleus</keyword>
<dbReference type="SUPFAM" id="SSF52743">
    <property type="entry name" value="Subtilisin-like"/>
    <property type="match status" value="1"/>
</dbReference>
<accession>A0AAD6J399</accession>
<dbReference type="InterPro" id="IPR000629">
    <property type="entry name" value="RNA-helicase_DEAD-box_CS"/>
</dbReference>
<dbReference type="InterPro" id="IPR027417">
    <property type="entry name" value="P-loop_NTPase"/>
</dbReference>
<keyword evidence="4" id="KW-0677">Repeat</keyword>
<feature type="compositionally biased region" description="Low complexity" evidence="14">
    <location>
        <begin position="1476"/>
        <end position="1491"/>
    </location>
</feature>
<dbReference type="GO" id="GO:0005829">
    <property type="term" value="C:cytosol"/>
    <property type="evidence" value="ECO:0007669"/>
    <property type="project" value="TreeGrafter"/>
</dbReference>
<dbReference type="InterPro" id="IPR050079">
    <property type="entry name" value="DEAD_box_RNA_helicase"/>
</dbReference>
<dbReference type="GO" id="GO:0042254">
    <property type="term" value="P:ribosome biogenesis"/>
    <property type="evidence" value="ECO:0007669"/>
    <property type="project" value="UniProtKB-KW"/>
</dbReference>
<dbReference type="InterPro" id="IPR022398">
    <property type="entry name" value="Peptidase_S8_His-AS"/>
</dbReference>
<evidence type="ECO:0000259" key="15">
    <source>
        <dbReference type="PROSITE" id="PS50837"/>
    </source>
</evidence>
<dbReference type="InterPro" id="IPR014014">
    <property type="entry name" value="RNA_helicase_DEAD_Q_motif"/>
</dbReference>
<keyword evidence="13" id="KW-0175">Coiled coil</keyword>
<keyword evidence="8" id="KW-0067">ATP-binding</keyword>
<evidence type="ECO:0000256" key="8">
    <source>
        <dbReference type="ARBA" id="ARBA00022840"/>
    </source>
</evidence>
<feature type="compositionally biased region" description="Polar residues" evidence="14">
    <location>
        <begin position="1558"/>
        <end position="1576"/>
    </location>
</feature>
<feature type="region of interest" description="Disordered" evidence="14">
    <location>
        <begin position="1272"/>
        <end position="1305"/>
    </location>
</feature>
<dbReference type="CDD" id="cd18787">
    <property type="entry name" value="SF2_C_DEAD"/>
    <property type="match status" value="1"/>
</dbReference>
<proteinExistence type="predicted"/>
<comment type="subcellular location">
    <subcellularLocation>
        <location evidence="1">Nucleus</location>
    </subcellularLocation>
</comment>
<feature type="region of interest" description="Disordered" evidence="14">
    <location>
        <begin position="1508"/>
        <end position="1578"/>
    </location>
</feature>
<keyword evidence="3" id="KW-0690">Ribosome biogenesis</keyword>
<dbReference type="SMART" id="SM00490">
    <property type="entry name" value="HELICc"/>
    <property type="match status" value="1"/>
</dbReference>
<feature type="region of interest" description="Disordered" evidence="14">
    <location>
        <begin position="1451"/>
        <end position="1491"/>
    </location>
</feature>
<dbReference type="CDD" id="cd17947">
    <property type="entry name" value="DEADc_DDX27"/>
    <property type="match status" value="1"/>
</dbReference>
<evidence type="ECO:0000259" key="18">
    <source>
        <dbReference type="PROSITE" id="PS51195"/>
    </source>
</evidence>
<keyword evidence="7 19" id="KW-0347">Helicase</keyword>
<dbReference type="Pfam" id="PF00270">
    <property type="entry name" value="DEAD"/>
    <property type="match status" value="1"/>
</dbReference>
<feature type="compositionally biased region" description="Low complexity" evidence="14">
    <location>
        <begin position="1452"/>
        <end position="1466"/>
    </location>
</feature>
<dbReference type="InterPro" id="IPR011545">
    <property type="entry name" value="DEAD/DEAH_box_helicase_dom"/>
</dbReference>
<dbReference type="PROSITE" id="PS00039">
    <property type="entry name" value="DEAD_ATP_HELICASE"/>
    <property type="match status" value="1"/>
</dbReference>
<feature type="compositionally biased region" description="Pro residues" evidence="14">
    <location>
        <begin position="1226"/>
        <end position="1237"/>
    </location>
</feature>
<feature type="compositionally biased region" description="Acidic residues" evidence="14">
    <location>
        <begin position="47"/>
        <end position="66"/>
    </location>
</feature>
<dbReference type="InterPro" id="IPR000209">
    <property type="entry name" value="Peptidase_S8/S53_dom"/>
</dbReference>
<dbReference type="CDD" id="cd00306">
    <property type="entry name" value="Peptidases_S8_S53"/>
    <property type="match status" value="1"/>
</dbReference>
<feature type="region of interest" description="Disordered" evidence="14">
    <location>
        <begin position="1370"/>
        <end position="1399"/>
    </location>
</feature>
<evidence type="ECO:0000256" key="13">
    <source>
        <dbReference type="SAM" id="Coils"/>
    </source>
</evidence>
<evidence type="ECO:0000256" key="10">
    <source>
        <dbReference type="ARBA" id="ARBA00023242"/>
    </source>
</evidence>
<feature type="domain" description="Helicase C-terminal" evidence="17">
    <location>
        <begin position="537"/>
        <end position="696"/>
    </location>
</feature>
<dbReference type="PROSITE" id="PS51192">
    <property type="entry name" value="HELICASE_ATP_BIND_1"/>
    <property type="match status" value="1"/>
</dbReference>
<dbReference type="PROSITE" id="PS00136">
    <property type="entry name" value="SUBTILASE_ASP"/>
    <property type="match status" value="1"/>
</dbReference>
<dbReference type="InterPro" id="IPR014001">
    <property type="entry name" value="Helicase_ATP-bd"/>
</dbReference>
<dbReference type="InterPro" id="IPR056884">
    <property type="entry name" value="NPHP3-like_N"/>
</dbReference>
<comment type="caution">
    <text evidence="19">The sequence shown here is derived from an EMBL/GenBank/DDBJ whole genome shotgun (WGS) entry which is preliminary data.</text>
</comment>
<evidence type="ECO:0000256" key="11">
    <source>
        <dbReference type="ARBA" id="ARBA00047984"/>
    </source>
</evidence>
<comment type="catalytic activity">
    <reaction evidence="11">
        <text>ATP + H2O = ADP + phosphate + H(+)</text>
        <dbReference type="Rhea" id="RHEA:13065"/>
        <dbReference type="ChEBI" id="CHEBI:15377"/>
        <dbReference type="ChEBI" id="CHEBI:15378"/>
        <dbReference type="ChEBI" id="CHEBI:30616"/>
        <dbReference type="ChEBI" id="CHEBI:43474"/>
        <dbReference type="ChEBI" id="CHEBI:456216"/>
        <dbReference type="EC" id="3.6.4.13"/>
    </reaction>
</comment>
<feature type="compositionally biased region" description="Basic and acidic residues" evidence="14">
    <location>
        <begin position="154"/>
        <end position="166"/>
    </location>
</feature>
<dbReference type="GO" id="GO:0005634">
    <property type="term" value="C:nucleus"/>
    <property type="evidence" value="ECO:0007669"/>
    <property type="project" value="UniProtKB-SubCell"/>
</dbReference>
<dbReference type="InterPro" id="IPR001650">
    <property type="entry name" value="Helicase_C-like"/>
</dbReference>
<feature type="domain" description="DEAD-box RNA helicase Q" evidence="18">
    <location>
        <begin position="305"/>
        <end position="333"/>
    </location>
</feature>
<dbReference type="EC" id="3.6.4.13" evidence="2"/>
<evidence type="ECO:0000256" key="2">
    <source>
        <dbReference type="ARBA" id="ARBA00012552"/>
    </source>
</evidence>
<evidence type="ECO:0000313" key="19">
    <source>
        <dbReference type="EMBL" id="KAJ6263555.1"/>
    </source>
</evidence>
<organism evidence="19 20">
    <name type="scientific">Drechslerella dactyloides</name>
    <name type="common">Nematode-trapping fungus</name>
    <name type="synonym">Arthrobotrys dactyloides</name>
    <dbReference type="NCBI Taxonomy" id="74499"/>
    <lineage>
        <taxon>Eukaryota</taxon>
        <taxon>Fungi</taxon>
        <taxon>Dikarya</taxon>
        <taxon>Ascomycota</taxon>
        <taxon>Pezizomycotina</taxon>
        <taxon>Orbiliomycetes</taxon>
        <taxon>Orbiliales</taxon>
        <taxon>Orbiliaceae</taxon>
        <taxon>Drechslerella</taxon>
    </lineage>
</organism>
<dbReference type="GO" id="GO:0005524">
    <property type="term" value="F:ATP binding"/>
    <property type="evidence" value="ECO:0007669"/>
    <property type="project" value="UniProtKB-KW"/>
</dbReference>
<dbReference type="GO" id="GO:0003724">
    <property type="term" value="F:RNA helicase activity"/>
    <property type="evidence" value="ECO:0007669"/>
    <property type="project" value="UniProtKB-EC"/>
</dbReference>
<dbReference type="PROSITE" id="PS51194">
    <property type="entry name" value="HELICASE_CTER"/>
    <property type="match status" value="1"/>
</dbReference>
<dbReference type="InterPro" id="IPR007111">
    <property type="entry name" value="NACHT_NTPase"/>
</dbReference>
<keyword evidence="9" id="KW-0694">RNA-binding</keyword>
<feature type="region of interest" description="Disordered" evidence="14">
    <location>
        <begin position="1"/>
        <end position="284"/>
    </location>
</feature>
<evidence type="ECO:0000256" key="12">
    <source>
        <dbReference type="PROSITE-ProRule" id="PRU00552"/>
    </source>
</evidence>
<evidence type="ECO:0000256" key="5">
    <source>
        <dbReference type="ARBA" id="ARBA00022741"/>
    </source>
</evidence>
<evidence type="ECO:0000256" key="14">
    <source>
        <dbReference type="SAM" id="MobiDB-lite"/>
    </source>
</evidence>
<dbReference type="GO" id="GO:0010467">
    <property type="term" value="P:gene expression"/>
    <property type="evidence" value="ECO:0007669"/>
    <property type="project" value="UniProtKB-ARBA"/>
</dbReference>
<evidence type="ECO:0000256" key="1">
    <source>
        <dbReference type="ARBA" id="ARBA00004123"/>
    </source>
</evidence>
<dbReference type="PANTHER" id="PTHR47959">
    <property type="entry name" value="ATP-DEPENDENT RNA HELICASE RHLE-RELATED"/>
    <property type="match status" value="1"/>
</dbReference>
<feature type="region of interest" description="Disordered" evidence="14">
    <location>
        <begin position="1414"/>
        <end position="1434"/>
    </location>
</feature>
<dbReference type="GO" id="GO:0003723">
    <property type="term" value="F:RNA binding"/>
    <property type="evidence" value="ECO:0007669"/>
    <property type="project" value="UniProtKB-KW"/>
</dbReference>
<feature type="compositionally biased region" description="Basic and acidic residues" evidence="14">
    <location>
        <begin position="1379"/>
        <end position="1391"/>
    </location>
</feature>
<name>A0AAD6J399_DREDA</name>
<dbReference type="PANTHER" id="PTHR47959:SF1">
    <property type="entry name" value="ATP-DEPENDENT RNA HELICASE DBPA"/>
    <property type="match status" value="1"/>
</dbReference>
<dbReference type="Gene3D" id="3.40.50.200">
    <property type="entry name" value="Peptidase S8/S53 domain"/>
    <property type="match status" value="1"/>
</dbReference>
<dbReference type="Proteomes" id="UP001221413">
    <property type="component" value="Unassembled WGS sequence"/>
</dbReference>
<dbReference type="GO" id="GO:0004252">
    <property type="term" value="F:serine-type endopeptidase activity"/>
    <property type="evidence" value="ECO:0007669"/>
    <property type="project" value="InterPro"/>
</dbReference>
<evidence type="ECO:0000256" key="9">
    <source>
        <dbReference type="ARBA" id="ARBA00022884"/>
    </source>
</evidence>
<evidence type="ECO:0000256" key="4">
    <source>
        <dbReference type="ARBA" id="ARBA00022737"/>
    </source>
</evidence>
<feature type="compositionally biased region" description="Basic and acidic residues" evidence="14">
    <location>
        <begin position="1243"/>
        <end position="1255"/>
    </location>
</feature>
<protein>
    <recommendedName>
        <fullName evidence="2">RNA helicase</fullName>
        <ecNumber evidence="2">3.6.4.13</ecNumber>
    </recommendedName>
</protein>
<dbReference type="Pfam" id="PF24883">
    <property type="entry name" value="NPHP3_N"/>
    <property type="match status" value="1"/>
</dbReference>
<feature type="region of interest" description="Disordered" evidence="14">
    <location>
        <begin position="1221"/>
        <end position="1255"/>
    </location>
</feature>
<feature type="compositionally biased region" description="Basic and acidic residues" evidence="14">
    <location>
        <begin position="234"/>
        <end position="251"/>
    </location>
</feature>
<evidence type="ECO:0000259" key="17">
    <source>
        <dbReference type="PROSITE" id="PS51194"/>
    </source>
</evidence>
<feature type="short sequence motif" description="Q motif" evidence="12">
    <location>
        <begin position="305"/>
        <end position="333"/>
    </location>
</feature>
<dbReference type="Pfam" id="PF00271">
    <property type="entry name" value="Helicase_C"/>
    <property type="match status" value="1"/>
</dbReference>
<feature type="compositionally biased region" description="Basic and acidic residues" evidence="14">
    <location>
        <begin position="1"/>
        <end position="15"/>
    </location>
</feature>
<evidence type="ECO:0000313" key="20">
    <source>
        <dbReference type="Proteomes" id="UP001221413"/>
    </source>
</evidence>
<evidence type="ECO:0000256" key="6">
    <source>
        <dbReference type="ARBA" id="ARBA00022801"/>
    </source>
</evidence>
<dbReference type="InterPro" id="IPR036852">
    <property type="entry name" value="Peptidase_S8/S53_dom_sf"/>
</dbReference>
<dbReference type="InterPro" id="IPR023827">
    <property type="entry name" value="Peptidase_S8_Asp-AS"/>
</dbReference>
<dbReference type="Gene3D" id="3.40.50.300">
    <property type="entry name" value="P-loop containing nucleotide triphosphate hydrolases"/>
    <property type="match status" value="3"/>
</dbReference>
<dbReference type="SUPFAM" id="SSF52540">
    <property type="entry name" value="P-loop containing nucleoside triphosphate hydrolases"/>
    <property type="match status" value="2"/>
</dbReference>
<feature type="compositionally biased region" description="Basic residues" evidence="14">
    <location>
        <begin position="1508"/>
        <end position="1517"/>
    </location>
</feature>
<dbReference type="SMART" id="SM00487">
    <property type="entry name" value="DEXDc"/>
    <property type="match status" value="1"/>
</dbReference>
<feature type="domain" description="Helicase ATP-binding" evidence="16">
    <location>
        <begin position="336"/>
        <end position="510"/>
    </location>
</feature>
<evidence type="ECO:0000259" key="16">
    <source>
        <dbReference type="PROSITE" id="PS51192"/>
    </source>
</evidence>
<feature type="compositionally biased region" description="Basic and acidic residues" evidence="14">
    <location>
        <begin position="1272"/>
        <end position="1302"/>
    </location>
</feature>
<keyword evidence="20" id="KW-1185">Reference proteome</keyword>
<reference evidence="19" key="1">
    <citation type="submission" date="2023-01" db="EMBL/GenBank/DDBJ databases">
        <title>The chitinases involved in constricting ring structure development in the nematode-trapping fungus Drechslerella dactyloides.</title>
        <authorList>
            <person name="Wang R."/>
            <person name="Zhang L."/>
            <person name="Tang P."/>
            <person name="Li S."/>
            <person name="Liang L."/>
        </authorList>
    </citation>
    <scope>NUCLEOTIDE SEQUENCE</scope>
    <source>
        <strain evidence="19">YMF1.00031</strain>
    </source>
</reference>
<feature type="compositionally biased region" description="Polar residues" evidence="14">
    <location>
        <begin position="1518"/>
        <end position="1531"/>
    </location>
</feature>
<feature type="region of interest" description="Disordered" evidence="14">
    <location>
        <begin position="1610"/>
        <end position="1662"/>
    </location>
</feature>
<dbReference type="PROSITE" id="PS50837">
    <property type="entry name" value="NACHT"/>
    <property type="match status" value="1"/>
</dbReference>
<feature type="domain" description="NACHT" evidence="15">
    <location>
        <begin position="1978"/>
        <end position="2127"/>
    </location>
</feature>
<keyword evidence="5" id="KW-0547">Nucleotide-binding</keyword>
<dbReference type="PROSITE" id="PS51195">
    <property type="entry name" value="Q_MOTIF"/>
    <property type="match status" value="1"/>
</dbReference>
<sequence>MAKQKPTEKSNDRPPSRVTIKGKLSPQPITNRRSALREDDFVLTISDSDDIPDDESDTDAPSDDDIGAPVVPHESDRLPVPSNGNPVQPRGTKRKRGADQAAARASKKQQQRQQKSKDSDLDSDFDFQIGDLDNGAVGDFDGWGFEGARSGMSEQKKGVDIDELISKRKAKNGVPQADGMGKSSDEEVEETESGTGSDSDSPEEDLVGKLLRDDDDSEAEFGAGASSEGESEANSDKDSESDSENGARVDGDSDSDSVLSEVPHPDDDAASASDSDSEPETEQARLAKAAFFAPATDHPATSTTTSFQHMNLSRPILRGLAHINFTTPTAIQSRTIPIALLARDIVGGAVTGSGKTAAYMVPILERLLYRPKKVPQTRVVILTPTRELAIQVHSVAVKLAAFTDIKFSLAVGGLSLKAQEAELRQRPDIVIATPGRFIDHMRNSPSFHTDGIEILVLDEADRMLEDGFADELDEILKTLPKSRQTMLFSATMTDSVDKLVRVGMQKPVRLLVDSKKSVVATLTQEFIRIRPGREGSRLAMLVLLVKEHYKSRCIVFFRSKVYAHRVRIIFGLLGLKAAELHGSLSQEQRIRAVEQFRDGAVDFLLATDLASRGLDIKNVSFVINFELPQSHEIYTHRVGRTARAGRSGRAITLAAEADRKIVKKAIKAGQETGKVVSRTLDVARVDELTEQLDRMEHDVEAILEDEKAEKQLLQAEMQVRKGENLIKYEEEISSRPRRTWFESEKDKKRAKEAGKVELNGTVLEKKKKTRLSGKLQRKLASRDEMKEEGNRVFKKTRAIREVGNTRGVKSGNLSKKKMKAGGKSTNKQRRILLVAADSKAVVWIFTLKRDQQYKRDKIGQFYNAIEKADAAPPWNWAGRVGSAPTGYFFFVGNITETARENLREQFKGLISEDGNYEELREKLYTAYGSNDESDSEIPDDVELLIDTNRNQRAERLMLITPPEDAASEGENIDLDPQQYYYHKSAGKGSVVVFIDTGINTKHPEFKKIQRGQIIVYFSTPGPPPADRMDKDMDGSLRFSHGTAVAGLVLGDQTGIANQAEGVMITALDRDGFSSEPLYLSALATLYALLTTRLKDKVVIVNISLSAGYFMRTDSISKEIQEMMKEMWQMIEELDNVVITAASGVTEAGKDDAYPFSFPAREAINGKSKNMIVVGGVDREGNPIYQNHTKIDVYAPAYRAKIASNIGYQLSAGTSFVENAHPRIHPKNPPEVLIPPPVVWTGDKMQKRDERPICRRDGKDRKSCYFRSSEFGRKTDLSRPGRKPPKDKSDDSSDDQSADKIQDPEVSPVLTTYPFSKLTRNVLKVLEVAPSTTTIYVGTVTPQVASDDLFLPTDTEDPSYYDDFDSFLSPEETGISYGRAGRDEITPDRRTSDFAPKVTNSDDQYFKGMLQIIDSEPTPPPKPEVQPSLSNVEVRKTENPKSVVASAVGNADSSVSSSTYSSEVISSPRNSDEIFDPKTLVPTGTSTTKSTTGTLDLKVTSDANTMHKVKVRGHRPQRSSRAYNSASKSQTYRSHRNRLEPRSTAMRSSVFSVRRRSWDNTSPTTRGTAATVSNKSDNPLIGNNIASLEIGDNVVSQWPEIGSNVVSQTMTFSSSGGSSATVGSASMTTIPDPSQQPSVVQESSTSTTPDTSQQPPVVQQSPAPVEQKYKLECRNIDLHATSYVDRVATAGFIEVFCHNLTSVDPGLGTYTMTNLEVTQLWMDESDPSIRDSVNQVRLTVTWPANDLRPDKDTCVWNLRDNILDLCDIPNERNPLNFKSGGEATAQNGVVYSVMPLKRRMALSNSVGFKCRYTRRKGIDHEYIYKVWGYGWGAPYEKDVITKWVIDEKNCAWDGWNNNGFRREAAQIQYLVDGNYEFVMWSGKAVSLRNQVNWIRTWAYYIEGTGAAFVGNPSFHAENINIGHQQDADPYQCLQMLYSSDSGAEKRRLEAAEERRIEESYTWILRSRPFEDWLVNDRYQILRIIGGPGKGKTMLMTGIVDYLSTQLGISPEPIAMSYFFCQAADDRLNNASAIVKGLLHNLLAQTANSSLIHYLQEKFEKRGARMFEGSSACFILQEIFVDILQDRNYQKIYFVVDGLDECNDNQDLLHLIRETSLRSSKVKWLVSSRRDVKIDEIFSSLDRQVAILLESHNNEIDSRDPKTSNAALAPAGDILATSLGTTITLWDVKIDATGSSPQRGPTHLEIKNVGEVPSETSPSVKIPTDPRVQEELRRSLEIPRLQTCYPGKAKPYARGRTLISSLSSNGTKLALVLSSGTIVITDPVTEALLNAPIFEDLGKLLGPLRDNPNVMSAIVFSDDARMLVLILGLSYKCLKLKISEEDQKGHAFSMVCDHEDERGSSNRRSSISFLGDWLYVGDTAVLRIPPSYKVAEYARNDKGMVAAVCKLLKIRVHEVKKV</sequence>
<dbReference type="EMBL" id="JAQGDS010000002">
    <property type="protein sequence ID" value="KAJ6263555.1"/>
    <property type="molecule type" value="Genomic_DNA"/>
</dbReference>
<dbReference type="PROSITE" id="PS00137">
    <property type="entry name" value="SUBTILASE_HIS"/>
    <property type="match status" value="1"/>
</dbReference>
<evidence type="ECO:0000256" key="3">
    <source>
        <dbReference type="ARBA" id="ARBA00022517"/>
    </source>
</evidence>
<dbReference type="GO" id="GO:0006508">
    <property type="term" value="P:proteolysis"/>
    <property type="evidence" value="ECO:0007669"/>
    <property type="project" value="InterPro"/>
</dbReference>
<dbReference type="Pfam" id="PF00082">
    <property type="entry name" value="Peptidase_S8"/>
    <property type="match status" value="1"/>
</dbReference>
<evidence type="ECO:0000256" key="7">
    <source>
        <dbReference type="ARBA" id="ARBA00022806"/>
    </source>
</evidence>